<keyword evidence="2" id="KW-1185">Reference proteome</keyword>
<dbReference type="EMBL" id="MU266686">
    <property type="protein sequence ID" value="KAH7919188.1"/>
    <property type="molecule type" value="Genomic_DNA"/>
</dbReference>
<comment type="caution">
    <text evidence="1">The sequence shown here is derived from an EMBL/GenBank/DDBJ whole genome shotgun (WGS) entry which is preliminary data.</text>
</comment>
<evidence type="ECO:0000313" key="1">
    <source>
        <dbReference type="EMBL" id="KAH7919188.1"/>
    </source>
</evidence>
<proteinExistence type="predicted"/>
<reference evidence="1" key="1">
    <citation type="journal article" date="2021" name="New Phytol.">
        <title>Evolutionary innovations through gain and loss of genes in the ectomycorrhizal Boletales.</title>
        <authorList>
            <person name="Wu G."/>
            <person name="Miyauchi S."/>
            <person name="Morin E."/>
            <person name="Kuo A."/>
            <person name="Drula E."/>
            <person name="Varga T."/>
            <person name="Kohler A."/>
            <person name="Feng B."/>
            <person name="Cao Y."/>
            <person name="Lipzen A."/>
            <person name="Daum C."/>
            <person name="Hundley H."/>
            <person name="Pangilinan J."/>
            <person name="Johnson J."/>
            <person name="Barry K."/>
            <person name="LaButti K."/>
            <person name="Ng V."/>
            <person name="Ahrendt S."/>
            <person name="Min B."/>
            <person name="Choi I.G."/>
            <person name="Park H."/>
            <person name="Plett J.M."/>
            <person name="Magnuson J."/>
            <person name="Spatafora J.W."/>
            <person name="Nagy L.G."/>
            <person name="Henrissat B."/>
            <person name="Grigoriev I.V."/>
            <person name="Yang Z.L."/>
            <person name="Xu J."/>
            <person name="Martin F.M."/>
        </authorList>
    </citation>
    <scope>NUCLEOTIDE SEQUENCE</scope>
    <source>
        <strain evidence="1">KUC20120723A-06</strain>
    </source>
</reference>
<organism evidence="1 2">
    <name type="scientific">Leucogyrophana mollusca</name>
    <dbReference type="NCBI Taxonomy" id="85980"/>
    <lineage>
        <taxon>Eukaryota</taxon>
        <taxon>Fungi</taxon>
        <taxon>Dikarya</taxon>
        <taxon>Basidiomycota</taxon>
        <taxon>Agaricomycotina</taxon>
        <taxon>Agaricomycetes</taxon>
        <taxon>Agaricomycetidae</taxon>
        <taxon>Boletales</taxon>
        <taxon>Boletales incertae sedis</taxon>
        <taxon>Leucogyrophana</taxon>
    </lineage>
</organism>
<sequence length="206" mass="21448">MTTLEGDIAERDHPVSAFTPSSAPPGPSPKRHPPRGDRILKCCLLQGRSVVLPDPTPLPDVSAAISSTTSPIPPRVSGYALRFGGASARASPVHTTLVPPLAVLSAVLAVKASVLGGGGVSLSVLGTNSMLENQGEREKQGLQENIKPGLINSPSPPGTALDGFNINGTQSFNNAAGDFDSFTEINPFALKTLDVYRMQLLGRMAE</sequence>
<gene>
    <name evidence="1" type="ORF">BV22DRAFT_1134025</name>
</gene>
<name>A0ACB8B234_9AGAM</name>
<accession>A0ACB8B234</accession>
<dbReference type="Proteomes" id="UP000790709">
    <property type="component" value="Unassembled WGS sequence"/>
</dbReference>
<protein>
    <submittedName>
        <fullName evidence="1">Uncharacterized protein</fullName>
    </submittedName>
</protein>
<evidence type="ECO:0000313" key="2">
    <source>
        <dbReference type="Proteomes" id="UP000790709"/>
    </source>
</evidence>